<protein>
    <recommendedName>
        <fullName evidence="3">C2H2-type domain-containing protein</fullName>
    </recommendedName>
</protein>
<proteinExistence type="predicted"/>
<dbReference type="Proteomes" id="UP001448207">
    <property type="component" value="Unassembled WGS sequence"/>
</dbReference>
<feature type="domain" description="C2H2-type" evidence="3">
    <location>
        <begin position="85"/>
        <end position="108"/>
    </location>
</feature>
<gene>
    <name evidence="4" type="ORF">J3Q64DRAFT_1712991</name>
</gene>
<keyword evidence="1" id="KW-0479">Metal-binding</keyword>
<dbReference type="InterPro" id="IPR036236">
    <property type="entry name" value="Znf_C2H2_sf"/>
</dbReference>
<comment type="caution">
    <text evidence="4">The sequence shown here is derived from an EMBL/GenBank/DDBJ whole genome shotgun (WGS) entry which is preliminary data.</text>
</comment>
<accession>A0ABR3BG19</accession>
<dbReference type="PROSITE" id="PS50157">
    <property type="entry name" value="ZINC_FINGER_C2H2_2"/>
    <property type="match status" value="2"/>
</dbReference>
<feature type="domain" description="C2H2-type" evidence="3">
    <location>
        <begin position="56"/>
        <end position="83"/>
    </location>
</feature>
<dbReference type="Gene3D" id="3.30.160.60">
    <property type="entry name" value="Classic Zinc Finger"/>
    <property type="match status" value="1"/>
</dbReference>
<feature type="compositionally biased region" description="Polar residues" evidence="2">
    <location>
        <begin position="25"/>
        <end position="40"/>
    </location>
</feature>
<sequence>MFSALKTPFAPSSLPKVRKRETRSIPGSSSFSIQTPGTTTRIRKSKPKGLITEKKFKCIDCSYVTDRQHNLTRHECTHGGLRLRLKCPICDRKYWRQDNLTRHFKSFH</sequence>
<evidence type="ECO:0000313" key="4">
    <source>
        <dbReference type="EMBL" id="KAL0097355.1"/>
    </source>
</evidence>
<dbReference type="InterPro" id="IPR013087">
    <property type="entry name" value="Znf_C2H2_type"/>
</dbReference>
<name>A0ABR3BG19_PHYBL</name>
<dbReference type="SUPFAM" id="SSF57667">
    <property type="entry name" value="beta-beta-alpha zinc fingers"/>
    <property type="match status" value="1"/>
</dbReference>
<evidence type="ECO:0000256" key="2">
    <source>
        <dbReference type="SAM" id="MobiDB-lite"/>
    </source>
</evidence>
<keyword evidence="1" id="KW-0862">Zinc</keyword>
<dbReference type="SMART" id="SM00355">
    <property type="entry name" value="ZnF_C2H2"/>
    <property type="match status" value="2"/>
</dbReference>
<organism evidence="4 5">
    <name type="scientific">Phycomyces blakesleeanus</name>
    <dbReference type="NCBI Taxonomy" id="4837"/>
    <lineage>
        <taxon>Eukaryota</taxon>
        <taxon>Fungi</taxon>
        <taxon>Fungi incertae sedis</taxon>
        <taxon>Mucoromycota</taxon>
        <taxon>Mucoromycotina</taxon>
        <taxon>Mucoromycetes</taxon>
        <taxon>Mucorales</taxon>
        <taxon>Phycomycetaceae</taxon>
        <taxon>Phycomyces</taxon>
    </lineage>
</organism>
<evidence type="ECO:0000256" key="1">
    <source>
        <dbReference type="PROSITE-ProRule" id="PRU00042"/>
    </source>
</evidence>
<evidence type="ECO:0000259" key="3">
    <source>
        <dbReference type="PROSITE" id="PS50157"/>
    </source>
</evidence>
<dbReference type="EMBL" id="JBCLYO010000001">
    <property type="protein sequence ID" value="KAL0097355.1"/>
    <property type="molecule type" value="Genomic_DNA"/>
</dbReference>
<reference evidence="4 5" key="1">
    <citation type="submission" date="2024-04" db="EMBL/GenBank/DDBJ databases">
        <title>Symmetric and asymmetric DNA N6-adenine methylation regulates different biological responses in Mucorales.</title>
        <authorList>
            <consortium name="Lawrence Berkeley National Laboratory"/>
            <person name="Lax C."/>
            <person name="Mondo S.J."/>
            <person name="Osorio-Concepcion M."/>
            <person name="Muszewska A."/>
            <person name="Corrochano-Luque M."/>
            <person name="Gutierrez G."/>
            <person name="Riley R."/>
            <person name="Lipzen A."/>
            <person name="Guo J."/>
            <person name="Hundley H."/>
            <person name="Amirebrahimi M."/>
            <person name="Ng V."/>
            <person name="Lorenzo-Gutierrez D."/>
            <person name="Binder U."/>
            <person name="Yang J."/>
            <person name="Song Y."/>
            <person name="Canovas D."/>
            <person name="Navarro E."/>
            <person name="Freitag M."/>
            <person name="Gabaldon T."/>
            <person name="Grigoriev I.V."/>
            <person name="Corrochano L.M."/>
            <person name="Nicolas F.E."/>
            <person name="Garre V."/>
        </authorList>
    </citation>
    <scope>NUCLEOTIDE SEQUENCE [LARGE SCALE GENOMIC DNA]</scope>
    <source>
        <strain evidence="4 5">L51</strain>
    </source>
</reference>
<evidence type="ECO:0000313" key="5">
    <source>
        <dbReference type="Proteomes" id="UP001448207"/>
    </source>
</evidence>
<keyword evidence="5" id="KW-1185">Reference proteome</keyword>
<dbReference type="Pfam" id="PF00096">
    <property type="entry name" value="zf-C2H2"/>
    <property type="match status" value="1"/>
</dbReference>
<keyword evidence="1" id="KW-0863">Zinc-finger</keyword>
<dbReference type="PROSITE" id="PS00028">
    <property type="entry name" value="ZINC_FINGER_C2H2_1"/>
    <property type="match status" value="1"/>
</dbReference>
<feature type="region of interest" description="Disordered" evidence="2">
    <location>
        <begin position="1"/>
        <end position="46"/>
    </location>
</feature>